<dbReference type="AlphaFoldDB" id="X1BN61"/>
<dbReference type="EMBL" id="BART01015514">
    <property type="protein sequence ID" value="GAG85478.1"/>
    <property type="molecule type" value="Genomic_DNA"/>
</dbReference>
<gene>
    <name evidence="7" type="ORF">S01H4_30107</name>
</gene>
<evidence type="ECO:0000313" key="7">
    <source>
        <dbReference type="EMBL" id="GAG85478.1"/>
    </source>
</evidence>
<keyword evidence="5 6" id="KW-0472">Membrane</keyword>
<evidence type="ECO:0000256" key="5">
    <source>
        <dbReference type="ARBA" id="ARBA00023136"/>
    </source>
</evidence>
<comment type="subcellular location">
    <subcellularLocation>
        <location evidence="1">Cell membrane</location>
        <topology evidence="1">Multi-pass membrane protein</topology>
    </subcellularLocation>
</comment>
<evidence type="ECO:0000256" key="6">
    <source>
        <dbReference type="SAM" id="Phobius"/>
    </source>
</evidence>
<dbReference type="InterPro" id="IPR050833">
    <property type="entry name" value="Poly_Biosynth_Transport"/>
</dbReference>
<name>X1BN61_9ZZZZ</name>
<feature type="transmembrane region" description="Helical" evidence="6">
    <location>
        <begin position="23"/>
        <end position="46"/>
    </location>
</feature>
<sequence length="176" mass="19735">MIIASPQIVLLLGGKEFIAAKTVLILLAIFFLIRMFLLSGQTIILANHQEKKVLKIYSLSFVIVTGLSFLLIPWYSYIGAAIALIIGELFIFTTISLLSKKHLKSIAWSKIFVKTVLPTIIMSVLLLIILNIPYLKASHFQTLPIYSQALFLIVIFLIFIAPIAYNNRAKIKQLSS</sequence>
<feature type="transmembrane region" description="Helical" evidence="6">
    <location>
        <begin position="111"/>
        <end position="133"/>
    </location>
</feature>
<feature type="transmembrane region" description="Helical" evidence="6">
    <location>
        <begin position="145"/>
        <end position="165"/>
    </location>
</feature>
<dbReference type="GO" id="GO:0005886">
    <property type="term" value="C:plasma membrane"/>
    <property type="evidence" value="ECO:0007669"/>
    <property type="project" value="UniProtKB-SubCell"/>
</dbReference>
<reference evidence="7" key="1">
    <citation type="journal article" date="2014" name="Front. Microbiol.">
        <title>High frequency of phylogenetically diverse reductive dehalogenase-homologous genes in deep subseafloor sedimentary metagenomes.</title>
        <authorList>
            <person name="Kawai M."/>
            <person name="Futagami T."/>
            <person name="Toyoda A."/>
            <person name="Takaki Y."/>
            <person name="Nishi S."/>
            <person name="Hori S."/>
            <person name="Arai W."/>
            <person name="Tsubouchi T."/>
            <person name="Morono Y."/>
            <person name="Uchiyama I."/>
            <person name="Ito T."/>
            <person name="Fujiyama A."/>
            <person name="Inagaki F."/>
            <person name="Takami H."/>
        </authorList>
    </citation>
    <scope>NUCLEOTIDE SEQUENCE</scope>
    <source>
        <strain evidence="7">Expedition CK06-06</strain>
    </source>
</reference>
<organism evidence="7">
    <name type="scientific">marine sediment metagenome</name>
    <dbReference type="NCBI Taxonomy" id="412755"/>
    <lineage>
        <taxon>unclassified sequences</taxon>
        <taxon>metagenomes</taxon>
        <taxon>ecological metagenomes</taxon>
    </lineage>
</organism>
<proteinExistence type="predicted"/>
<feature type="transmembrane region" description="Helical" evidence="6">
    <location>
        <begin position="78"/>
        <end position="99"/>
    </location>
</feature>
<evidence type="ECO:0000256" key="4">
    <source>
        <dbReference type="ARBA" id="ARBA00022989"/>
    </source>
</evidence>
<keyword evidence="4 6" id="KW-1133">Transmembrane helix</keyword>
<keyword evidence="3 6" id="KW-0812">Transmembrane</keyword>
<evidence type="ECO:0000256" key="3">
    <source>
        <dbReference type="ARBA" id="ARBA00022692"/>
    </source>
</evidence>
<accession>X1BN61</accession>
<dbReference type="PANTHER" id="PTHR30250">
    <property type="entry name" value="PST FAMILY PREDICTED COLANIC ACID TRANSPORTER"/>
    <property type="match status" value="1"/>
</dbReference>
<evidence type="ECO:0000256" key="2">
    <source>
        <dbReference type="ARBA" id="ARBA00022475"/>
    </source>
</evidence>
<evidence type="ECO:0000256" key="1">
    <source>
        <dbReference type="ARBA" id="ARBA00004651"/>
    </source>
</evidence>
<comment type="caution">
    <text evidence="7">The sequence shown here is derived from an EMBL/GenBank/DDBJ whole genome shotgun (WGS) entry which is preliminary data.</text>
</comment>
<keyword evidence="2" id="KW-1003">Cell membrane</keyword>
<dbReference type="PANTHER" id="PTHR30250:SF11">
    <property type="entry name" value="O-ANTIGEN TRANSPORTER-RELATED"/>
    <property type="match status" value="1"/>
</dbReference>
<feature type="transmembrane region" description="Helical" evidence="6">
    <location>
        <begin position="53"/>
        <end position="72"/>
    </location>
</feature>
<protein>
    <submittedName>
        <fullName evidence="7">Uncharacterized protein</fullName>
    </submittedName>
</protein>